<proteinExistence type="predicted"/>
<dbReference type="OrthoDB" id="212722at2"/>
<evidence type="ECO:0008006" key="3">
    <source>
        <dbReference type="Google" id="ProtNLM"/>
    </source>
</evidence>
<sequence>MHVVLLGDTVFDPGANAGSSGGVLAALRRVLPAGAAASSLARDGAAIDDLPAQLARLPADVTHLVVGIGSVDAIAALAGTTEATSSVGDALDRLAAIRDRFATRYAAVADALKATRRPVALCTIWRPPGREDRFARAAGVGIDLLDDAIVRIAVTGALALIDLRLVCPEDGDVDVTGAPSARGCARIAGAVARFADRTTPVATCSAQNRMAWRARSCGSGFRFG</sequence>
<organism evidence="1 2">
    <name type="scientific">Rhodoplanes elegans</name>
    <dbReference type="NCBI Taxonomy" id="29408"/>
    <lineage>
        <taxon>Bacteria</taxon>
        <taxon>Pseudomonadati</taxon>
        <taxon>Pseudomonadota</taxon>
        <taxon>Alphaproteobacteria</taxon>
        <taxon>Hyphomicrobiales</taxon>
        <taxon>Nitrobacteraceae</taxon>
        <taxon>Rhodoplanes</taxon>
    </lineage>
</organism>
<evidence type="ECO:0000313" key="2">
    <source>
        <dbReference type="Proteomes" id="UP000248863"/>
    </source>
</evidence>
<accession>A0A327KBN9</accession>
<comment type="caution">
    <text evidence="1">The sequence shown here is derived from an EMBL/GenBank/DDBJ whole genome shotgun (WGS) entry which is preliminary data.</text>
</comment>
<dbReference type="RefSeq" id="WP_111359547.1">
    <property type="nucleotide sequence ID" value="NZ_NHSK01000190.1"/>
</dbReference>
<dbReference type="EMBL" id="NPEU01000407">
    <property type="protein sequence ID" value="RAI32718.1"/>
    <property type="molecule type" value="Genomic_DNA"/>
</dbReference>
<keyword evidence="2" id="KW-1185">Reference proteome</keyword>
<reference evidence="1 2" key="1">
    <citation type="submission" date="2017-07" db="EMBL/GenBank/DDBJ databases">
        <title>Draft Genome Sequences of Select Purple Nonsulfur Bacteria.</title>
        <authorList>
            <person name="Lasarre B."/>
            <person name="Mckinlay J.B."/>
        </authorList>
    </citation>
    <scope>NUCLEOTIDE SEQUENCE [LARGE SCALE GENOMIC DNA]</scope>
    <source>
        <strain evidence="1 2">DSM 11907</strain>
    </source>
</reference>
<evidence type="ECO:0000313" key="1">
    <source>
        <dbReference type="EMBL" id="RAI32718.1"/>
    </source>
</evidence>
<protein>
    <recommendedName>
        <fullName evidence="3">SGNH hydrolase-type esterase domain-containing protein</fullName>
    </recommendedName>
</protein>
<name>A0A327KBN9_9BRAD</name>
<dbReference type="AlphaFoldDB" id="A0A327KBN9"/>
<gene>
    <name evidence="1" type="ORF">CH338_23710</name>
</gene>
<dbReference type="SUPFAM" id="SSF52266">
    <property type="entry name" value="SGNH hydrolase"/>
    <property type="match status" value="1"/>
</dbReference>
<dbReference type="Proteomes" id="UP000248863">
    <property type="component" value="Unassembled WGS sequence"/>
</dbReference>